<dbReference type="InterPro" id="IPR013320">
    <property type="entry name" value="ConA-like_dom_sf"/>
</dbReference>
<dbReference type="InterPro" id="IPR000757">
    <property type="entry name" value="Beta-glucanase-like"/>
</dbReference>
<dbReference type="GO" id="GO:0005975">
    <property type="term" value="P:carbohydrate metabolic process"/>
    <property type="evidence" value="ECO:0007669"/>
    <property type="project" value="InterPro"/>
</dbReference>
<evidence type="ECO:0000256" key="2">
    <source>
        <dbReference type="SAM" id="MobiDB-lite"/>
    </source>
</evidence>
<dbReference type="InterPro" id="IPR008979">
    <property type="entry name" value="Galactose-bd-like_sf"/>
</dbReference>
<reference evidence="6 7" key="1">
    <citation type="submission" date="2019-09" db="EMBL/GenBank/DDBJ databases">
        <title>Bifidobacterium canis sp. nov., isolated from the digestive tract of German Shepherd dog puppy.</title>
        <authorList>
            <person name="Bunesova V."/>
        </authorList>
    </citation>
    <scope>NUCLEOTIDE SEQUENCE [LARGE SCALE GENOMIC DNA]</scope>
    <source>
        <strain evidence="6 7">GSD1FS</strain>
    </source>
</reference>
<dbReference type="Pfam" id="PF00722">
    <property type="entry name" value="Glyco_hydro_16"/>
    <property type="match status" value="1"/>
</dbReference>
<keyword evidence="3" id="KW-1133">Transmembrane helix</keyword>
<dbReference type="Gene3D" id="2.60.120.260">
    <property type="entry name" value="Galactose-binding domain-like"/>
    <property type="match status" value="2"/>
</dbReference>
<evidence type="ECO:0000259" key="5">
    <source>
        <dbReference type="PROSITE" id="PS51762"/>
    </source>
</evidence>
<feature type="compositionally biased region" description="Low complexity" evidence="2">
    <location>
        <begin position="850"/>
        <end position="864"/>
    </location>
</feature>
<keyword evidence="7" id="KW-1185">Reference proteome</keyword>
<evidence type="ECO:0000313" key="6">
    <source>
        <dbReference type="EMBL" id="MUH59610.1"/>
    </source>
</evidence>
<dbReference type="CDD" id="cd08023">
    <property type="entry name" value="GH16_laminarinase_like"/>
    <property type="match status" value="1"/>
</dbReference>
<gene>
    <name evidence="6" type="ORF">GSD1FS_0945</name>
</gene>
<dbReference type="GO" id="GO:0004553">
    <property type="term" value="F:hydrolase activity, hydrolyzing O-glycosyl compounds"/>
    <property type="evidence" value="ECO:0007669"/>
    <property type="project" value="InterPro"/>
</dbReference>
<feature type="chain" id="PRO_5038949629" evidence="4">
    <location>
        <begin position="23"/>
        <end position="972"/>
    </location>
</feature>
<dbReference type="Gene3D" id="2.60.120.200">
    <property type="match status" value="1"/>
</dbReference>
<comment type="caution">
    <text evidence="6">The sequence shown here is derived from an EMBL/GenBank/DDBJ whole genome shotgun (WGS) entry which is preliminary data.</text>
</comment>
<comment type="similarity">
    <text evidence="1">Belongs to the glycosyl hydrolase 16 family.</text>
</comment>
<dbReference type="PROSITE" id="PS51762">
    <property type="entry name" value="GH16_2"/>
    <property type="match status" value="1"/>
</dbReference>
<feature type="domain" description="GH16" evidence="5">
    <location>
        <begin position="369"/>
        <end position="634"/>
    </location>
</feature>
<dbReference type="PANTHER" id="PTHR10963:SF55">
    <property type="entry name" value="GLYCOSIDE HYDROLASE FAMILY 16 PROTEIN"/>
    <property type="match status" value="1"/>
</dbReference>
<dbReference type="InterPro" id="IPR050546">
    <property type="entry name" value="Glycosyl_Hydrlase_16"/>
</dbReference>
<dbReference type="EMBL" id="WNLP01000003">
    <property type="protein sequence ID" value="MUH59610.1"/>
    <property type="molecule type" value="Genomic_DNA"/>
</dbReference>
<evidence type="ECO:0000256" key="3">
    <source>
        <dbReference type="SAM" id="Phobius"/>
    </source>
</evidence>
<dbReference type="SUPFAM" id="SSF49899">
    <property type="entry name" value="Concanavalin A-like lectins/glucanases"/>
    <property type="match status" value="1"/>
</dbReference>
<name>A0A7K1J565_9BIFI</name>
<dbReference type="AlphaFoldDB" id="A0A7K1J565"/>
<keyword evidence="3" id="KW-0472">Membrane</keyword>
<evidence type="ECO:0000256" key="4">
    <source>
        <dbReference type="SAM" id="SignalP"/>
    </source>
</evidence>
<dbReference type="Proteomes" id="UP000487882">
    <property type="component" value="Unassembled WGS sequence"/>
</dbReference>
<evidence type="ECO:0000313" key="7">
    <source>
        <dbReference type="Proteomes" id="UP000487882"/>
    </source>
</evidence>
<feature type="region of interest" description="Disordered" evidence="2">
    <location>
        <begin position="841"/>
        <end position="906"/>
    </location>
</feature>
<dbReference type="SUPFAM" id="SSF49785">
    <property type="entry name" value="Galactose-binding domain-like"/>
    <property type="match status" value="2"/>
</dbReference>
<feature type="signal peptide" evidence="4">
    <location>
        <begin position="1"/>
        <end position="22"/>
    </location>
</feature>
<organism evidence="6 7">
    <name type="scientific">Bifidobacterium canis</name>
    <dbReference type="NCBI Taxonomy" id="2610880"/>
    <lineage>
        <taxon>Bacteria</taxon>
        <taxon>Bacillati</taxon>
        <taxon>Actinomycetota</taxon>
        <taxon>Actinomycetes</taxon>
        <taxon>Bifidobacteriales</taxon>
        <taxon>Bifidobacteriaceae</taxon>
        <taxon>Bifidobacterium</taxon>
    </lineage>
</organism>
<protein>
    <submittedName>
        <fullName evidence="6">Endo-beta-galactosidase</fullName>
    </submittedName>
</protein>
<evidence type="ECO:0000256" key="1">
    <source>
        <dbReference type="ARBA" id="ARBA00006865"/>
    </source>
</evidence>
<keyword evidence="4" id="KW-0732">Signal</keyword>
<proteinExistence type="inferred from homology"/>
<feature type="transmembrane region" description="Helical" evidence="3">
    <location>
        <begin position="940"/>
        <end position="960"/>
    </location>
</feature>
<keyword evidence="3" id="KW-0812">Transmembrane</keyword>
<dbReference type="PANTHER" id="PTHR10963">
    <property type="entry name" value="GLYCOSYL HYDROLASE-RELATED"/>
    <property type="match status" value="1"/>
</dbReference>
<dbReference type="RefSeq" id="WP_155588571.1">
    <property type="nucleotide sequence ID" value="NZ_WNLP01000003.1"/>
</dbReference>
<sequence>MMQLTKNVSRAVVAVLAAASLAALPCIPARGEESSQTANVGNVLLGKQPTTNSTNLIDTGMSTVPQVTILNPAAATDGTYADLGDAASTRVNAGDETGGEDNGYAQWNDVYLQYDLGESRSITAVNLYHNGYENAVSTFKQVKVEVSNTADFSQSTVISGPADYEETTATHLAAQKIVPTGGQIDARYVRIWQRGHYIRNTNSSWAGYSNGVQFREIEVLAKLKDSEAPPAQEELHNIALGKTPYVYGLAPTNIEAINDGKMDSNYAVHNSLGLHWLQFEYKNTYRIRKIVVKLEPGTYDSIRVSIASTPSSRGTAVYEHSNVTVGDEPIVVETDMQGSDVRFTVNRNANSPTKYSEVQIWATGSSYDESRAQYVSPESEYDTLAWSDEFNGDSIDESKWNIIDGMANHGAIYNRDAVGITKDGDNSYLAINTKNYGSTQALKQAVGYDDYGTQLNEKKVTWSSGRLESKNKYSFQNGRMAVRAKVNDSQGIWPAIWMLSQDETGHDEIDVLEYLGQDPWTAWTTNHFGILDKNKQSDGKANTNWEAWSQAFHVYEVEWSPERINWYIDGRFVFTSTRGRDDGRDGMHNRPMFPILETQVGDGWVGDVDYSRQNTKQNSDFLVDWVRVYQRADQDQVRFDDLEGLSDAKQFPAGAYRIGSSAATDGLETVSNGSEQWQNKNNFFYGGQPRYETNRVMTKEDAGADQSITWYVPGAKDAHLTAYYQTIYDRYDWSNAANEWHGYSIRSGLNDGANIDFRVETSKDGATWELATVSVVDNYVEDYPAYARTTFDAYSLPEGTKYVRAVFPNLNGVTYSTAAGERLPVLHTDVQLAKATFLQSKEHVNDVEQTDTPGEPTTPDEPTTPSKPAEPTTPTVPSGNTGGNAGTSGSQTGVPSGKPSLPASTVKPFAKAPATTLGKREAAVGEQRHAVGLVQTGAPVIWPVALSALLVTIALAIVLCEHSRREAKSYND</sequence>
<accession>A0A7K1J565</accession>